<feature type="signal peptide" evidence="2">
    <location>
        <begin position="1"/>
        <end position="18"/>
    </location>
</feature>
<evidence type="ECO:0000256" key="2">
    <source>
        <dbReference type="SAM" id="SignalP"/>
    </source>
</evidence>
<dbReference type="SUPFAM" id="SSF56436">
    <property type="entry name" value="C-type lectin-like"/>
    <property type="match status" value="2"/>
</dbReference>
<keyword evidence="5" id="KW-1185">Reference proteome</keyword>
<dbReference type="OMA" id="LIFHYIC"/>
<dbReference type="SMART" id="SM00034">
    <property type="entry name" value="CLECT"/>
    <property type="match status" value="1"/>
</dbReference>
<dbReference type="KEGG" id="onl:109201564"/>
<organism evidence="4 5">
    <name type="scientific">Oreochromis niloticus</name>
    <name type="common">Nile tilapia</name>
    <name type="synonym">Tilapia nilotica</name>
    <dbReference type="NCBI Taxonomy" id="8128"/>
    <lineage>
        <taxon>Eukaryota</taxon>
        <taxon>Metazoa</taxon>
        <taxon>Chordata</taxon>
        <taxon>Craniata</taxon>
        <taxon>Vertebrata</taxon>
        <taxon>Euteleostomi</taxon>
        <taxon>Actinopterygii</taxon>
        <taxon>Neopterygii</taxon>
        <taxon>Teleostei</taxon>
        <taxon>Neoteleostei</taxon>
        <taxon>Acanthomorphata</taxon>
        <taxon>Ovalentaria</taxon>
        <taxon>Cichlomorphae</taxon>
        <taxon>Cichliformes</taxon>
        <taxon>Cichlidae</taxon>
        <taxon>African cichlids</taxon>
        <taxon>Pseudocrenilabrinae</taxon>
        <taxon>Oreochromini</taxon>
        <taxon>Oreochromis</taxon>
    </lineage>
</organism>
<keyword evidence="1" id="KW-1015">Disulfide bond</keyword>
<reference evidence="4" key="2">
    <citation type="submission" date="2025-08" db="UniProtKB">
        <authorList>
            <consortium name="Ensembl"/>
        </authorList>
    </citation>
    <scope>IDENTIFICATION</scope>
</reference>
<sequence length="250" mass="28764">MRKHVALLLILFPMCGHLLNLKFYNDPYKYTWADAEAFCRENHTDLVRVRTAEENTALQYSGWIGLSRKDATSPWKWSRGGEITIFTQWDGGEPDHNENCVNRKSDGKWESKGCGEKRNFLCYEEKLILVKENKTWEEALEHCRSLNGVVTEDPASSYWNHDYDLVTLITPKDYTTAREIAQNATTDEVWTGLCNLAGEWLWVGGEEMQYEDIPKCPTEGLCGVLEKNGTAPYGIRNCQQKRNFLCSTFN</sequence>
<evidence type="ECO:0000256" key="1">
    <source>
        <dbReference type="ARBA" id="ARBA00023157"/>
    </source>
</evidence>
<accession>A0A669ET34</accession>
<dbReference type="Gene3D" id="3.10.100.10">
    <property type="entry name" value="Mannose-Binding Protein A, subunit A"/>
    <property type="match status" value="2"/>
</dbReference>
<dbReference type="PANTHER" id="PTHR45784">
    <property type="entry name" value="C-TYPE LECTIN DOMAIN FAMILY 20 MEMBER A-RELATED"/>
    <property type="match status" value="1"/>
</dbReference>
<feature type="domain" description="C-type lectin" evidence="3">
    <location>
        <begin position="23"/>
        <end position="123"/>
    </location>
</feature>
<dbReference type="InterPro" id="IPR016186">
    <property type="entry name" value="C-type_lectin-like/link_sf"/>
</dbReference>
<dbReference type="GeneTree" id="ENSGT00940000163460"/>
<protein>
    <submittedName>
        <fullName evidence="4">Lymphocyte antigen 75-like</fullName>
    </submittedName>
</protein>
<dbReference type="InterPro" id="IPR001304">
    <property type="entry name" value="C-type_lectin-like"/>
</dbReference>
<name>A0A669ET34_ORENI</name>
<dbReference type="OrthoDB" id="5858677at2759"/>
<reference evidence="4" key="3">
    <citation type="submission" date="2025-09" db="UniProtKB">
        <authorList>
            <consortium name="Ensembl"/>
        </authorList>
    </citation>
    <scope>IDENTIFICATION</scope>
</reference>
<dbReference type="Pfam" id="PF00059">
    <property type="entry name" value="Lectin_C"/>
    <property type="match status" value="2"/>
</dbReference>
<dbReference type="InterPro" id="IPR018378">
    <property type="entry name" value="C-type_lectin_CS"/>
</dbReference>
<dbReference type="InterPro" id="IPR016187">
    <property type="entry name" value="CTDL_fold"/>
</dbReference>
<dbReference type="CDD" id="cd00037">
    <property type="entry name" value="CLECT"/>
    <property type="match status" value="2"/>
</dbReference>
<dbReference type="InParanoid" id="A0A669ET34"/>
<gene>
    <name evidence="4" type="primary">LOC109201565</name>
</gene>
<feature type="chain" id="PRO_5025385451" evidence="2">
    <location>
        <begin position="19"/>
        <end position="250"/>
    </location>
</feature>
<dbReference type="PROSITE" id="PS00615">
    <property type="entry name" value="C_TYPE_LECTIN_1"/>
    <property type="match status" value="1"/>
</dbReference>
<dbReference type="AlphaFoldDB" id="A0A669ET34"/>
<dbReference type="PANTHER" id="PTHR45784:SF8">
    <property type="entry name" value="C-TYPE MANNOSE RECEPTOR 2-RELATED"/>
    <property type="match status" value="1"/>
</dbReference>
<reference evidence="5" key="1">
    <citation type="submission" date="2012-01" db="EMBL/GenBank/DDBJ databases">
        <title>The Genome Sequence of Oreochromis niloticus (Nile Tilapia).</title>
        <authorList>
            <consortium name="Broad Institute Genome Assembly Team"/>
            <consortium name="Broad Institute Sequencing Platform"/>
            <person name="Di Palma F."/>
            <person name="Johnson J."/>
            <person name="Lander E.S."/>
            <person name="Lindblad-Toh K."/>
        </authorList>
    </citation>
    <scope>NUCLEOTIDE SEQUENCE [LARGE SCALE GENOMIC DNA]</scope>
</reference>
<proteinExistence type="predicted"/>
<keyword evidence="2" id="KW-0732">Signal</keyword>
<evidence type="ECO:0000313" key="4">
    <source>
        <dbReference type="Ensembl" id="ENSONIP00000076134.1"/>
    </source>
</evidence>
<feature type="domain" description="C-type lectin" evidence="3">
    <location>
        <begin position="122"/>
        <end position="247"/>
    </location>
</feature>
<evidence type="ECO:0000313" key="5">
    <source>
        <dbReference type="Proteomes" id="UP000005207"/>
    </source>
</evidence>
<dbReference type="Proteomes" id="UP000005207">
    <property type="component" value="Linkage group LG23"/>
</dbReference>
<evidence type="ECO:0000259" key="3">
    <source>
        <dbReference type="PROSITE" id="PS50041"/>
    </source>
</evidence>
<dbReference type="PROSITE" id="PS50041">
    <property type="entry name" value="C_TYPE_LECTIN_2"/>
    <property type="match status" value="2"/>
</dbReference>
<dbReference type="Ensembl" id="ENSONIT00000040787.1">
    <property type="protein sequence ID" value="ENSONIP00000076134.1"/>
    <property type="gene ID" value="ENSONIG00000034976.1"/>
</dbReference>